<feature type="domain" description="RNA polymerase sigma-70 region 3" evidence="5">
    <location>
        <begin position="108"/>
        <end position="164"/>
    </location>
</feature>
<keyword evidence="3" id="KW-0238">DNA-binding</keyword>
<evidence type="ECO:0000313" key="8">
    <source>
        <dbReference type="EMBL" id="MBC2962395.1"/>
    </source>
</evidence>
<dbReference type="InterPro" id="IPR000943">
    <property type="entry name" value="RNA_pol_sigma70"/>
</dbReference>
<feature type="domain" description="RNA polymerase sigma-70 region 4" evidence="7">
    <location>
        <begin position="189"/>
        <end position="237"/>
    </location>
</feature>
<feature type="domain" description="RNA polymerase sigma-70 region 2" evidence="6">
    <location>
        <begin position="36"/>
        <end position="95"/>
    </location>
</feature>
<reference evidence="8 9" key="1">
    <citation type="submission" date="2020-08" db="EMBL/GenBank/DDBJ databases">
        <title>novel species in genus Nocardioides.</title>
        <authorList>
            <person name="Zhang G."/>
        </authorList>
    </citation>
    <scope>NUCLEOTIDE SEQUENCE [LARGE SCALE GENOMIC DNA]</scope>
    <source>
        <strain evidence="8 9">SC8A-24</strain>
    </source>
</reference>
<name>A0ABR6UDN6_9ACTN</name>
<dbReference type="InterPro" id="IPR007630">
    <property type="entry name" value="RNA_pol_sigma70_r4"/>
</dbReference>
<organism evidence="8 9">
    <name type="scientific">Nocardioides deserti</name>
    <dbReference type="NCBI Taxonomy" id="1588644"/>
    <lineage>
        <taxon>Bacteria</taxon>
        <taxon>Bacillati</taxon>
        <taxon>Actinomycetota</taxon>
        <taxon>Actinomycetes</taxon>
        <taxon>Propionibacteriales</taxon>
        <taxon>Nocardioidaceae</taxon>
        <taxon>Nocardioides</taxon>
    </lineage>
</organism>
<dbReference type="EMBL" id="JACMYC010000021">
    <property type="protein sequence ID" value="MBC2962395.1"/>
    <property type="molecule type" value="Genomic_DNA"/>
</dbReference>
<dbReference type="InterPro" id="IPR013325">
    <property type="entry name" value="RNA_pol_sigma_r2"/>
</dbReference>
<dbReference type="CDD" id="cd06171">
    <property type="entry name" value="Sigma70_r4"/>
    <property type="match status" value="1"/>
</dbReference>
<dbReference type="SUPFAM" id="SSF88659">
    <property type="entry name" value="Sigma3 and sigma4 domains of RNA polymerase sigma factors"/>
    <property type="match status" value="2"/>
</dbReference>
<comment type="caution">
    <text evidence="8">The sequence shown here is derived from an EMBL/GenBank/DDBJ whole genome shotgun (WGS) entry which is preliminary data.</text>
</comment>
<dbReference type="InterPro" id="IPR014284">
    <property type="entry name" value="RNA_pol_sigma-70_dom"/>
</dbReference>
<sequence>METARLLSRARASQGELRTRYEDDVIALNMGVASDVARRYHGRGIPDEDVDQVAYLGLVKAVRGFDPTLGDDFLSFAVPTLRGEIRRYFRDAGWTVRPPRSVQEVQARVTAAEGELTQRLGRAPRPAEVAAHLDVPLQLVLDSLNATGCFTPVSLDAPGLDGEDDPTRSMGDLDPAFASAEARLALRPLMEELTERERRIIELRFFENRTQTQIGDEVGVTQEQVSRLITQILARLRRSLAA</sequence>
<dbReference type="NCBIfam" id="TIGR02937">
    <property type="entry name" value="sigma70-ECF"/>
    <property type="match status" value="1"/>
</dbReference>
<dbReference type="PANTHER" id="PTHR30385">
    <property type="entry name" value="SIGMA FACTOR F FLAGELLAR"/>
    <property type="match status" value="1"/>
</dbReference>
<dbReference type="Proteomes" id="UP000604001">
    <property type="component" value="Unassembled WGS sequence"/>
</dbReference>
<evidence type="ECO:0000259" key="7">
    <source>
        <dbReference type="Pfam" id="PF04545"/>
    </source>
</evidence>
<dbReference type="Pfam" id="PF04545">
    <property type="entry name" value="Sigma70_r4"/>
    <property type="match status" value="1"/>
</dbReference>
<gene>
    <name evidence="8" type="ORF">H7344_19070</name>
</gene>
<protein>
    <submittedName>
        <fullName evidence="8">Sigma-70 family RNA polymerase sigma factor</fullName>
    </submittedName>
</protein>
<evidence type="ECO:0000256" key="2">
    <source>
        <dbReference type="ARBA" id="ARBA00023082"/>
    </source>
</evidence>
<dbReference type="SUPFAM" id="SSF88946">
    <property type="entry name" value="Sigma2 domain of RNA polymerase sigma factors"/>
    <property type="match status" value="1"/>
</dbReference>
<keyword evidence="4" id="KW-0804">Transcription</keyword>
<dbReference type="PRINTS" id="PR00046">
    <property type="entry name" value="SIGMA70FCT"/>
</dbReference>
<dbReference type="Gene3D" id="1.20.120.1810">
    <property type="match status" value="1"/>
</dbReference>
<evidence type="ECO:0000259" key="5">
    <source>
        <dbReference type="Pfam" id="PF04539"/>
    </source>
</evidence>
<dbReference type="InterPro" id="IPR013324">
    <property type="entry name" value="RNA_pol_sigma_r3/r4-like"/>
</dbReference>
<accession>A0ABR6UDN6</accession>
<dbReference type="Pfam" id="PF04542">
    <property type="entry name" value="Sigma70_r2"/>
    <property type="match status" value="1"/>
</dbReference>
<keyword evidence="1" id="KW-0805">Transcription regulation</keyword>
<keyword evidence="2" id="KW-0731">Sigma factor</keyword>
<dbReference type="InterPro" id="IPR007624">
    <property type="entry name" value="RNA_pol_sigma70_r3"/>
</dbReference>
<dbReference type="Pfam" id="PF04539">
    <property type="entry name" value="Sigma70_r3"/>
    <property type="match status" value="1"/>
</dbReference>
<evidence type="ECO:0000313" key="9">
    <source>
        <dbReference type="Proteomes" id="UP000604001"/>
    </source>
</evidence>
<evidence type="ECO:0000256" key="3">
    <source>
        <dbReference type="ARBA" id="ARBA00023125"/>
    </source>
</evidence>
<evidence type="ECO:0000259" key="6">
    <source>
        <dbReference type="Pfam" id="PF04542"/>
    </source>
</evidence>
<evidence type="ECO:0000256" key="1">
    <source>
        <dbReference type="ARBA" id="ARBA00023015"/>
    </source>
</evidence>
<keyword evidence="9" id="KW-1185">Reference proteome</keyword>
<dbReference type="Gene3D" id="1.20.140.160">
    <property type="match status" value="1"/>
</dbReference>
<dbReference type="PANTHER" id="PTHR30385:SF4">
    <property type="entry name" value="RNA POLYMERASE SIGMA-E FACTOR"/>
    <property type="match status" value="1"/>
</dbReference>
<evidence type="ECO:0000256" key="4">
    <source>
        <dbReference type="ARBA" id="ARBA00023163"/>
    </source>
</evidence>
<dbReference type="InterPro" id="IPR007627">
    <property type="entry name" value="RNA_pol_sigma70_r2"/>
</dbReference>
<proteinExistence type="predicted"/>